<dbReference type="WBParaSite" id="ACRNAN_scaffold11087.g19379.t1">
    <property type="protein sequence ID" value="ACRNAN_scaffold11087.g19379.t1"/>
    <property type="gene ID" value="ACRNAN_scaffold11087.g19379"/>
</dbReference>
<dbReference type="AlphaFoldDB" id="A0A914CI63"/>
<proteinExistence type="predicted"/>
<sequence length="282" mass="31398">MWPPILPINYARRRPLPQNYPPAFGGMPFAPQMMPMPGQMPQGPGFYGGRGGVGMFGGGMSGSGMPINAINGLPPGMGGNGFSPFSMDNTPFSQTNPENSPMNGINSPFENGLQVQLRAQRQNPQSENSILADPNQMAPNILMAHQNVKARSSSLPIFLDGASDEVIGEYKRIIRKPNATYNEKVKEIELLVEKLDQAHQEQFRQFMSENDQIEQKHRDAIHKVVNGMSTSAQEQFAKVSAFLRNPALPDDQRWNSVLDVYNKMNPELRNEFDEKFKPLVSH</sequence>
<evidence type="ECO:0000313" key="2">
    <source>
        <dbReference type="WBParaSite" id="ACRNAN_scaffold11087.g19379.t1"/>
    </source>
</evidence>
<keyword evidence="1" id="KW-1185">Reference proteome</keyword>
<dbReference type="Proteomes" id="UP000887540">
    <property type="component" value="Unplaced"/>
</dbReference>
<protein>
    <submittedName>
        <fullName evidence="2">DUF148 domain-containing protein</fullName>
    </submittedName>
</protein>
<evidence type="ECO:0000313" key="1">
    <source>
        <dbReference type="Proteomes" id="UP000887540"/>
    </source>
</evidence>
<reference evidence="2" key="1">
    <citation type="submission" date="2022-11" db="UniProtKB">
        <authorList>
            <consortium name="WormBaseParasite"/>
        </authorList>
    </citation>
    <scope>IDENTIFICATION</scope>
</reference>
<organism evidence="1 2">
    <name type="scientific">Acrobeloides nanus</name>
    <dbReference type="NCBI Taxonomy" id="290746"/>
    <lineage>
        <taxon>Eukaryota</taxon>
        <taxon>Metazoa</taxon>
        <taxon>Ecdysozoa</taxon>
        <taxon>Nematoda</taxon>
        <taxon>Chromadorea</taxon>
        <taxon>Rhabditida</taxon>
        <taxon>Tylenchina</taxon>
        <taxon>Cephalobomorpha</taxon>
        <taxon>Cephaloboidea</taxon>
        <taxon>Cephalobidae</taxon>
        <taxon>Acrobeloides</taxon>
    </lineage>
</organism>
<accession>A0A914CI63</accession>
<name>A0A914CI63_9BILA</name>